<dbReference type="Proteomes" id="UP001063166">
    <property type="component" value="Unassembled WGS sequence"/>
</dbReference>
<feature type="region of interest" description="Disordered" evidence="1">
    <location>
        <begin position="451"/>
        <end position="569"/>
    </location>
</feature>
<reference evidence="3" key="1">
    <citation type="submission" date="2022-07" db="EMBL/GenBank/DDBJ databases">
        <title>The genome of Lyophyllum shimeji provides insight into the initial evolution of ectomycorrhizal fungal genome.</title>
        <authorList>
            <person name="Kobayashi Y."/>
            <person name="Shibata T."/>
            <person name="Hirakawa H."/>
            <person name="Shigenobu S."/>
            <person name="Nishiyama T."/>
            <person name="Yamada A."/>
            <person name="Hasebe M."/>
            <person name="Kawaguchi M."/>
        </authorList>
    </citation>
    <scope>NUCLEOTIDE SEQUENCE</scope>
    <source>
        <strain evidence="3">AT787</strain>
    </source>
</reference>
<dbReference type="OrthoDB" id="3257342at2759"/>
<feature type="compositionally biased region" description="Acidic residues" evidence="1">
    <location>
        <begin position="404"/>
        <end position="417"/>
    </location>
</feature>
<keyword evidence="4" id="KW-1185">Reference proteome</keyword>
<evidence type="ECO:0000313" key="4">
    <source>
        <dbReference type="Proteomes" id="UP001063166"/>
    </source>
</evidence>
<organism evidence="3 4">
    <name type="scientific">Lyophyllum shimeji</name>
    <name type="common">Hon-shimeji</name>
    <name type="synonym">Tricholoma shimeji</name>
    <dbReference type="NCBI Taxonomy" id="47721"/>
    <lineage>
        <taxon>Eukaryota</taxon>
        <taxon>Fungi</taxon>
        <taxon>Dikarya</taxon>
        <taxon>Basidiomycota</taxon>
        <taxon>Agaricomycotina</taxon>
        <taxon>Agaricomycetes</taxon>
        <taxon>Agaricomycetidae</taxon>
        <taxon>Agaricales</taxon>
        <taxon>Tricholomatineae</taxon>
        <taxon>Lyophyllaceae</taxon>
        <taxon>Lyophyllum</taxon>
    </lineage>
</organism>
<evidence type="ECO:0000256" key="1">
    <source>
        <dbReference type="SAM" id="MobiDB-lite"/>
    </source>
</evidence>
<proteinExistence type="predicted"/>
<feature type="compositionally biased region" description="Basic residues" evidence="1">
    <location>
        <begin position="334"/>
        <end position="344"/>
    </location>
</feature>
<evidence type="ECO:0000313" key="3">
    <source>
        <dbReference type="EMBL" id="GLB45402.1"/>
    </source>
</evidence>
<name>A0A9P3UUR0_LYOSH</name>
<feature type="compositionally biased region" description="Low complexity" evidence="1">
    <location>
        <begin position="376"/>
        <end position="385"/>
    </location>
</feature>
<protein>
    <recommendedName>
        <fullName evidence="2">DUF6532 domain-containing protein</fullName>
    </recommendedName>
</protein>
<dbReference type="Pfam" id="PF20149">
    <property type="entry name" value="DUF6532"/>
    <property type="match status" value="1"/>
</dbReference>
<feature type="region of interest" description="Disordered" evidence="1">
    <location>
        <begin position="324"/>
        <end position="429"/>
    </location>
</feature>
<accession>A0A9P3UUR0</accession>
<feature type="compositionally biased region" description="Basic and acidic residues" evidence="1">
    <location>
        <begin position="244"/>
        <end position="256"/>
    </location>
</feature>
<feature type="compositionally biased region" description="Polar residues" evidence="1">
    <location>
        <begin position="549"/>
        <end position="561"/>
    </location>
</feature>
<dbReference type="AlphaFoldDB" id="A0A9P3UUR0"/>
<sequence length="845" mass="93599">MTCIPVTRSGYPRGVNHSILLGPAQPEDLRRRIGHTQQDSRLRGQCRNELGRRNVDHLQGEQALSGYGVKTVILRGIGRGLVSSESEATQDRLTDHRLHLIEGLFGISPHGNETLLRKVCNICGQDRKDSTDLPISTCHLDPITTGFLQRLQDPFHAMMEEAVPQLPHRGFFPSAVHASSIIRLGSLSTRECTPRGHDARAQAALSSCPVRACGSVLESSSCTRQLTFARHSSAATERAPTPVDPERAPTRFDRFHPAQGMAPRSVSSFEGHLHPQLLQSPLHGARALRQAGGLRGVSRLCQADLTVPPPVAATLFKLANMASQVPSKTNDAHQKHHNGRNSTRKAKDSPPNPSTTSAQEESRRERRPSEKVTLQAAYEAEAAAARKAKEERKAARLRRRQEMDSGDDINGDGEESDDGGKGFETTFSTRSVQSKPMILKAKALVERDARVPLSNVKNTHADGGHTQARGRSPTRRDVRYTRGSNNSADSRGFLSPTPHHRRSSIQSPDSLQFYHRSRSISPQDTGNDPVTESSPSNSHKRHASASPAIRSTQALRLNSTGGRPKAGDYDDVTQEYIYHAITLYRVLLSTDLAFPNHQQETQTVCSVWQMTCNEFDVQLRLTPRIAKIIANRGSHLRGELKTKARPLVEAFYGFESGQNRKIIASNRETAEWLKEHSRFVYKIADDDINKCVGLYQSKLIQKIVNAMWFQDKQDEGVLFVDEFRPFPISALALVLTVIECCLDEWMTGIKTSIEFSAKLYGDVYASHKKHINDFKAYTVKNKAGNLLDSILEKLHNRGRFNAGAQPISELDLPKISASAFAAAVKEYLDDDKTDTDGENGPSDKE</sequence>
<feature type="compositionally biased region" description="Polar residues" evidence="1">
    <location>
        <begin position="519"/>
        <end position="537"/>
    </location>
</feature>
<dbReference type="EMBL" id="BRPK01000022">
    <property type="protein sequence ID" value="GLB45402.1"/>
    <property type="molecule type" value="Genomic_DNA"/>
</dbReference>
<dbReference type="InterPro" id="IPR045341">
    <property type="entry name" value="DUF6532"/>
</dbReference>
<feature type="region of interest" description="Disordered" evidence="1">
    <location>
        <begin position="229"/>
        <end position="268"/>
    </location>
</feature>
<gene>
    <name evidence="3" type="ORF">LshimejAT787_2200650</name>
</gene>
<feature type="domain" description="DUF6532" evidence="2">
    <location>
        <begin position="579"/>
        <end position="774"/>
    </location>
</feature>
<feature type="compositionally biased region" description="Basic and acidic residues" evidence="1">
    <location>
        <begin position="360"/>
        <end position="370"/>
    </location>
</feature>
<comment type="caution">
    <text evidence="3">The sequence shown here is derived from an EMBL/GenBank/DDBJ whole genome shotgun (WGS) entry which is preliminary data.</text>
</comment>
<evidence type="ECO:0000259" key="2">
    <source>
        <dbReference type="Pfam" id="PF20149"/>
    </source>
</evidence>